<keyword evidence="3" id="KW-1185">Reference proteome</keyword>
<evidence type="ECO:0000313" key="2">
    <source>
        <dbReference type="EMBL" id="KZW02360.1"/>
    </source>
</evidence>
<dbReference type="InParanoid" id="A0A166BM09"/>
<organism evidence="2 3">
    <name type="scientific">Exidia glandulosa HHB12029</name>
    <dbReference type="NCBI Taxonomy" id="1314781"/>
    <lineage>
        <taxon>Eukaryota</taxon>
        <taxon>Fungi</taxon>
        <taxon>Dikarya</taxon>
        <taxon>Basidiomycota</taxon>
        <taxon>Agaricomycotina</taxon>
        <taxon>Agaricomycetes</taxon>
        <taxon>Auriculariales</taxon>
        <taxon>Exidiaceae</taxon>
        <taxon>Exidia</taxon>
    </lineage>
</organism>
<keyword evidence="1" id="KW-0175">Coiled coil</keyword>
<dbReference type="STRING" id="1314781.A0A166BM09"/>
<dbReference type="OrthoDB" id="2269034at2759"/>
<reference evidence="2 3" key="1">
    <citation type="journal article" date="2016" name="Mol. Biol. Evol.">
        <title>Comparative Genomics of Early-Diverging Mushroom-Forming Fungi Provides Insights into the Origins of Lignocellulose Decay Capabilities.</title>
        <authorList>
            <person name="Nagy L.G."/>
            <person name="Riley R."/>
            <person name="Tritt A."/>
            <person name="Adam C."/>
            <person name="Daum C."/>
            <person name="Floudas D."/>
            <person name="Sun H."/>
            <person name="Yadav J.S."/>
            <person name="Pangilinan J."/>
            <person name="Larsson K.H."/>
            <person name="Matsuura K."/>
            <person name="Barry K."/>
            <person name="Labutti K."/>
            <person name="Kuo R."/>
            <person name="Ohm R.A."/>
            <person name="Bhattacharya S.S."/>
            <person name="Shirouzu T."/>
            <person name="Yoshinaga Y."/>
            <person name="Martin F.M."/>
            <person name="Grigoriev I.V."/>
            <person name="Hibbett D.S."/>
        </authorList>
    </citation>
    <scope>NUCLEOTIDE SEQUENCE [LARGE SCALE GENOMIC DNA]</scope>
    <source>
        <strain evidence="2 3">HHB12029</strain>
    </source>
</reference>
<dbReference type="EMBL" id="KV425888">
    <property type="protein sequence ID" value="KZW02360.1"/>
    <property type="molecule type" value="Genomic_DNA"/>
</dbReference>
<sequence>MSTAQDVRRKRIQSDKDTLEQLDDSARHLRQARADAQGELVAAQAKLDAIDLALDDVQNRRRTLSKSLDVTRSAFLLALWAGVMPADVLRAIFLAVHALPDKKWLTPDHAMHNKARARRPFRLSAVCRQWRKVALDTSALWTYISPNDKFPDVHGDLRAVDVALIRTLLRRSKRALLDVVVIWSNIVCTKGDNLCEALALISEHATRLRRVYTMVPPETAAPPSNGHFSTFSRLYVTRLRRYPHPIAYLWP</sequence>
<gene>
    <name evidence="2" type="ORF">EXIGLDRAFT_734500</name>
</gene>
<evidence type="ECO:0000313" key="3">
    <source>
        <dbReference type="Proteomes" id="UP000077266"/>
    </source>
</evidence>
<accession>A0A166BM09</accession>
<name>A0A166BM09_EXIGL</name>
<dbReference type="AlphaFoldDB" id="A0A166BM09"/>
<feature type="coiled-coil region" evidence="1">
    <location>
        <begin position="19"/>
        <end position="60"/>
    </location>
</feature>
<proteinExistence type="predicted"/>
<evidence type="ECO:0000256" key="1">
    <source>
        <dbReference type="SAM" id="Coils"/>
    </source>
</evidence>
<dbReference type="Proteomes" id="UP000077266">
    <property type="component" value="Unassembled WGS sequence"/>
</dbReference>
<protein>
    <submittedName>
        <fullName evidence="2">Uncharacterized protein</fullName>
    </submittedName>
</protein>